<dbReference type="GeneID" id="119630680"/>
<protein>
    <submittedName>
        <fullName evidence="2">Uncharacterized protein</fullName>
    </submittedName>
</protein>
<dbReference type="KEGG" id="bmor:119630680"/>
<feature type="region of interest" description="Disordered" evidence="1">
    <location>
        <begin position="50"/>
        <end position="79"/>
    </location>
</feature>
<evidence type="ECO:0000256" key="1">
    <source>
        <dbReference type="SAM" id="MobiDB-lite"/>
    </source>
</evidence>
<reference evidence="2" key="2">
    <citation type="submission" date="2022-06" db="UniProtKB">
        <authorList>
            <consortium name="EnsemblMetazoa"/>
        </authorList>
    </citation>
    <scope>IDENTIFICATION</scope>
    <source>
        <strain evidence="2">p50T (Dazao)</strain>
    </source>
</reference>
<keyword evidence="3" id="KW-1185">Reference proteome</keyword>
<dbReference type="EnsemblMetazoa" id="XM_038018504.1">
    <property type="protein sequence ID" value="XP_037874432.1"/>
    <property type="gene ID" value="LOC101745563"/>
</dbReference>
<accession>A0A8R2M4J6</accession>
<reference evidence="3" key="1">
    <citation type="journal article" date="2008" name="Insect Biochem. Mol. Biol.">
        <title>The genome of a lepidopteran model insect, the silkworm Bombyx mori.</title>
        <authorList>
            <consortium name="International Silkworm Genome Consortium"/>
        </authorList>
    </citation>
    <scope>NUCLEOTIDE SEQUENCE [LARGE SCALE GENOMIC DNA]</scope>
    <source>
        <strain evidence="3">p50T</strain>
    </source>
</reference>
<name>A0A8R2M4J6_BOMMO</name>
<dbReference type="Proteomes" id="UP000005204">
    <property type="component" value="Unassembled WGS sequence"/>
</dbReference>
<organism evidence="2 3">
    <name type="scientific">Bombyx mori</name>
    <name type="common">Silk moth</name>
    <dbReference type="NCBI Taxonomy" id="7091"/>
    <lineage>
        <taxon>Eukaryota</taxon>
        <taxon>Metazoa</taxon>
        <taxon>Ecdysozoa</taxon>
        <taxon>Arthropoda</taxon>
        <taxon>Hexapoda</taxon>
        <taxon>Insecta</taxon>
        <taxon>Pterygota</taxon>
        <taxon>Neoptera</taxon>
        <taxon>Endopterygota</taxon>
        <taxon>Lepidoptera</taxon>
        <taxon>Glossata</taxon>
        <taxon>Ditrysia</taxon>
        <taxon>Bombycoidea</taxon>
        <taxon>Bombycidae</taxon>
        <taxon>Bombycinae</taxon>
        <taxon>Bombyx</taxon>
    </lineage>
</organism>
<evidence type="ECO:0000313" key="3">
    <source>
        <dbReference type="Proteomes" id="UP000005204"/>
    </source>
</evidence>
<evidence type="ECO:0000313" key="2">
    <source>
        <dbReference type="EnsemblMetazoa" id="XP_037874432.1"/>
    </source>
</evidence>
<dbReference type="RefSeq" id="XP_062532434.1">
    <property type="nucleotide sequence ID" value="XM_062676450.1"/>
</dbReference>
<dbReference type="EnsemblMetazoa" id="XM_038018503.1">
    <property type="protein sequence ID" value="XP_037874431.1"/>
    <property type="gene ID" value="LOC101745563"/>
</dbReference>
<proteinExistence type="predicted"/>
<dbReference type="AlphaFoldDB" id="A0A8R2M4J6"/>
<sequence length="172" mass="18468">MQNLQNQGQISTPRVPASTVLEAVDAGVHNTIASPTKMANSWHIAAIGGLGTPKRRKRSSHALEGGTNHCSVPGRGRSCSGGGRPDYYGHVPAWHSVFMSITGSSSVFIGSDSFQRPGGCSGTLLAVPQWRGAGREVSARGWERGRRSLLQGQDKRTRINWQHKTNFGHGNL</sequence>